<sequence>MRFKKNNMKKVLMVAVLAIIISSCGGGSTENTMTVTGNVKGLKKGTLYLQHIADTTLVTVDSLVVDGDGNFSFTTELESPELFYLYLDKKDNNSINDRITFFAEPGIITINTNWNTFDLNAKIEGSKSNEKLKEYLEVMSKFNTKNLEYARLSMDPKTQSDSVAFDSLQDLTEKNVKRGYLYAINFALNNADSYVAPYIAVKEVSDANLKYLDSINNTLSVDVANSKYGKELKEHIENLRKETKE</sequence>
<dbReference type="AlphaFoldDB" id="A0A1M5H6E4"/>
<dbReference type="Pfam" id="PF14289">
    <property type="entry name" value="DUF4369"/>
    <property type="match status" value="1"/>
</dbReference>
<accession>A0A1M5H6E4</accession>
<dbReference type="Proteomes" id="UP000184406">
    <property type="component" value="Unassembled WGS sequence"/>
</dbReference>
<protein>
    <recommendedName>
        <fullName evidence="2">DUF4369 domain-containing protein</fullName>
    </recommendedName>
</protein>
<dbReference type="PROSITE" id="PS51257">
    <property type="entry name" value="PROKAR_LIPOPROTEIN"/>
    <property type="match status" value="1"/>
</dbReference>
<feature type="domain" description="DUF4369" evidence="2">
    <location>
        <begin position="33"/>
        <end position="132"/>
    </location>
</feature>
<dbReference type="EMBL" id="FQUX01000013">
    <property type="protein sequence ID" value="SHG11560.1"/>
    <property type="molecule type" value="Genomic_DNA"/>
</dbReference>
<keyword evidence="1" id="KW-0732">Signal</keyword>
<reference evidence="4" key="1">
    <citation type="submission" date="2016-11" db="EMBL/GenBank/DDBJ databases">
        <authorList>
            <person name="Varghese N."/>
            <person name="Submissions S."/>
        </authorList>
    </citation>
    <scope>NUCLEOTIDE SEQUENCE [LARGE SCALE GENOMIC DNA]</scope>
    <source>
        <strain evidence="4">DSM 17539</strain>
    </source>
</reference>
<dbReference type="InterPro" id="IPR025380">
    <property type="entry name" value="DUF4369"/>
</dbReference>
<evidence type="ECO:0000259" key="2">
    <source>
        <dbReference type="Pfam" id="PF14289"/>
    </source>
</evidence>
<evidence type="ECO:0000313" key="4">
    <source>
        <dbReference type="Proteomes" id="UP000184406"/>
    </source>
</evidence>
<feature type="chain" id="PRO_5009910675" description="DUF4369 domain-containing protein" evidence="1">
    <location>
        <begin position="27"/>
        <end position="245"/>
    </location>
</feature>
<evidence type="ECO:0000313" key="3">
    <source>
        <dbReference type="EMBL" id="SHG11560.1"/>
    </source>
</evidence>
<organism evidence="3 4">
    <name type="scientific">Arenibacter palladensis</name>
    <dbReference type="NCBI Taxonomy" id="237373"/>
    <lineage>
        <taxon>Bacteria</taxon>
        <taxon>Pseudomonadati</taxon>
        <taxon>Bacteroidota</taxon>
        <taxon>Flavobacteriia</taxon>
        <taxon>Flavobacteriales</taxon>
        <taxon>Flavobacteriaceae</taxon>
        <taxon>Arenibacter</taxon>
    </lineage>
</organism>
<feature type="signal peptide" evidence="1">
    <location>
        <begin position="1"/>
        <end position="26"/>
    </location>
</feature>
<evidence type="ECO:0000256" key="1">
    <source>
        <dbReference type="SAM" id="SignalP"/>
    </source>
</evidence>
<keyword evidence="4" id="KW-1185">Reference proteome</keyword>
<gene>
    <name evidence="3" type="ORF">SAMN03080594_11310</name>
</gene>
<proteinExistence type="predicted"/>
<name>A0A1M5H6E4_9FLAO</name>